<keyword evidence="5" id="KW-0479">Metal-binding</keyword>
<keyword evidence="10" id="KW-1015">Disulfide bond</keyword>
<keyword evidence="7" id="KW-0411">Iron-sulfur</keyword>
<evidence type="ECO:0000256" key="3">
    <source>
        <dbReference type="ARBA" id="ARBA00006597"/>
    </source>
</evidence>
<organism evidence="13 14">
    <name type="scientific">Streptomyces galilaeus</name>
    <dbReference type="NCBI Taxonomy" id="33899"/>
    <lineage>
        <taxon>Bacteria</taxon>
        <taxon>Bacillati</taxon>
        <taxon>Actinomycetota</taxon>
        <taxon>Actinomycetes</taxon>
        <taxon>Kitasatosporales</taxon>
        <taxon>Streptomycetaceae</taxon>
        <taxon>Streptomyces</taxon>
    </lineage>
</organism>
<protein>
    <submittedName>
        <fullName evidence="13">WhiB family transcriptional regulator</fullName>
    </submittedName>
</protein>
<feature type="domain" description="4Fe-4S Wbl-type" evidence="12">
    <location>
        <begin position="11"/>
        <end position="74"/>
    </location>
</feature>
<evidence type="ECO:0000256" key="6">
    <source>
        <dbReference type="ARBA" id="ARBA00023004"/>
    </source>
</evidence>
<dbReference type="InterPro" id="IPR003482">
    <property type="entry name" value="Whib"/>
</dbReference>
<comment type="caution">
    <text evidence="13">The sequence shown here is derived from an EMBL/GenBank/DDBJ whole genome shotgun (WGS) entry which is preliminary data.</text>
</comment>
<keyword evidence="6" id="KW-0408">Iron</keyword>
<evidence type="ECO:0000256" key="7">
    <source>
        <dbReference type="ARBA" id="ARBA00023014"/>
    </source>
</evidence>
<evidence type="ECO:0000313" key="13">
    <source>
        <dbReference type="EMBL" id="MFM9649862.1"/>
    </source>
</evidence>
<dbReference type="Pfam" id="PF02467">
    <property type="entry name" value="Whib"/>
    <property type="match status" value="1"/>
</dbReference>
<evidence type="ECO:0000256" key="8">
    <source>
        <dbReference type="ARBA" id="ARBA00023015"/>
    </source>
</evidence>
<keyword evidence="8" id="KW-0805">Transcription regulation</keyword>
<reference evidence="13 14" key="1">
    <citation type="submission" date="2024-12" db="EMBL/GenBank/DDBJ databases">
        <title>Forecasting of Potato common scab and diversities of Pathogenic streptomyces spp. in china.</title>
        <authorList>
            <person name="Handique U."/>
            <person name="Wu J."/>
        </authorList>
    </citation>
    <scope>NUCLEOTIDE SEQUENCE [LARGE SCALE GENOMIC DNA]</scope>
    <source>
        <strain evidence="13 14">ZRIMU1585</strain>
    </source>
</reference>
<evidence type="ECO:0000256" key="4">
    <source>
        <dbReference type="ARBA" id="ARBA00022485"/>
    </source>
</evidence>
<dbReference type="InterPro" id="IPR034768">
    <property type="entry name" value="4FE4S_WBL"/>
</dbReference>
<sequence>MSRYDWMEYAACAQVDPGLWHSDTGTSTGYGLAKKICASCPVRPECETHTAHLDADEYSTHGVWAGRTIKDRNDERLTTVRQERDEAIIRLLQRGGLDAEEIAVQVQCSSRTVLRVQKAYRAGLGAAA</sequence>
<dbReference type="PANTHER" id="PTHR38839">
    <property type="entry name" value="TRANSCRIPTIONAL REGULATOR WHID-RELATED"/>
    <property type="match status" value="1"/>
</dbReference>
<evidence type="ECO:0000256" key="9">
    <source>
        <dbReference type="ARBA" id="ARBA00023125"/>
    </source>
</evidence>
<keyword evidence="9" id="KW-0238">DNA-binding</keyword>
<evidence type="ECO:0000256" key="2">
    <source>
        <dbReference type="ARBA" id="ARBA00004496"/>
    </source>
</evidence>
<keyword evidence="11" id="KW-0804">Transcription</keyword>
<dbReference type="RefSeq" id="WP_369279742.1">
    <property type="nucleotide sequence ID" value="NZ_JBJVMW010000010.1"/>
</dbReference>
<gene>
    <name evidence="13" type="ORF">ACKI1S_27400</name>
</gene>
<comment type="similarity">
    <text evidence="3">Belongs to the WhiB family.</text>
</comment>
<evidence type="ECO:0000313" key="14">
    <source>
        <dbReference type="Proteomes" id="UP001631993"/>
    </source>
</evidence>
<name>A0ABW9IPF6_STRGJ</name>
<keyword evidence="14" id="KW-1185">Reference proteome</keyword>
<evidence type="ECO:0000256" key="11">
    <source>
        <dbReference type="ARBA" id="ARBA00023163"/>
    </source>
</evidence>
<comment type="cofactor">
    <cofactor evidence="1">
        <name>[4Fe-4S] cluster</name>
        <dbReference type="ChEBI" id="CHEBI:49883"/>
    </cofactor>
</comment>
<evidence type="ECO:0000256" key="5">
    <source>
        <dbReference type="ARBA" id="ARBA00022723"/>
    </source>
</evidence>
<keyword evidence="4" id="KW-0004">4Fe-4S</keyword>
<dbReference type="PROSITE" id="PS51674">
    <property type="entry name" value="4FE4S_WBL"/>
    <property type="match status" value="1"/>
</dbReference>
<comment type="subcellular location">
    <subcellularLocation>
        <location evidence="2">Cytoplasm</location>
    </subcellularLocation>
</comment>
<evidence type="ECO:0000259" key="12">
    <source>
        <dbReference type="PROSITE" id="PS51674"/>
    </source>
</evidence>
<evidence type="ECO:0000256" key="1">
    <source>
        <dbReference type="ARBA" id="ARBA00001966"/>
    </source>
</evidence>
<dbReference type="EMBL" id="JBJVNE010000014">
    <property type="protein sequence ID" value="MFM9649862.1"/>
    <property type="molecule type" value="Genomic_DNA"/>
</dbReference>
<dbReference type="Proteomes" id="UP001631993">
    <property type="component" value="Unassembled WGS sequence"/>
</dbReference>
<evidence type="ECO:0000256" key="10">
    <source>
        <dbReference type="ARBA" id="ARBA00023157"/>
    </source>
</evidence>
<proteinExistence type="inferred from homology"/>
<accession>A0ABW9IPF6</accession>